<protein>
    <submittedName>
        <fullName evidence="1">Uncharacterized protein</fullName>
    </submittedName>
</protein>
<dbReference type="EMBL" id="CM024793">
    <property type="protein sequence ID" value="KAG8003059.1"/>
    <property type="molecule type" value="Genomic_DNA"/>
</dbReference>
<evidence type="ECO:0000313" key="2">
    <source>
        <dbReference type="Proteomes" id="UP000805704"/>
    </source>
</evidence>
<dbReference type="Proteomes" id="UP000805704">
    <property type="component" value="Chromosome 5"/>
</dbReference>
<gene>
    <name evidence="1" type="ORF">GBF38_015775</name>
</gene>
<comment type="caution">
    <text evidence="1">The sequence shown here is derived from an EMBL/GenBank/DDBJ whole genome shotgun (WGS) entry which is preliminary data.</text>
</comment>
<sequence>MPLNTRSHMLSVDSQRSEVMAVSDNEEDEVEALQVVRDQLCFSGLSSEVQLLHLTELDLSQNILQDSAVKLLSALVQSPHAVCRL</sequence>
<name>A0ACB7ELF0_NIBAL</name>
<organism evidence="1 2">
    <name type="scientific">Nibea albiflora</name>
    <name type="common">Yellow drum</name>
    <name type="synonym">Corvina albiflora</name>
    <dbReference type="NCBI Taxonomy" id="240163"/>
    <lineage>
        <taxon>Eukaryota</taxon>
        <taxon>Metazoa</taxon>
        <taxon>Chordata</taxon>
        <taxon>Craniata</taxon>
        <taxon>Vertebrata</taxon>
        <taxon>Euteleostomi</taxon>
        <taxon>Actinopterygii</taxon>
        <taxon>Neopterygii</taxon>
        <taxon>Teleostei</taxon>
        <taxon>Neoteleostei</taxon>
        <taxon>Acanthomorphata</taxon>
        <taxon>Eupercaria</taxon>
        <taxon>Sciaenidae</taxon>
        <taxon>Nibea</taxon>
    </lineage>
</organism>
<keyword evidence="2" id="KW-1185">Reference proteome</keyword>
<accession>A0ACB7ELF0</accession>
<proteinExistence type="predicted"/>
<evidence type="ECO:0000313" key="1">
    <source>
        <dbReference type="EMBL" id="KAG8003059.1"/>
    </source>
</evidence>
<reference evidence="1" key="1">
    <citation type="submission" date="2020-04" db="EMBL/GenBank/DDBJ databases">
        <title>A chromosome-scale assembly and high-density genetic map of the yellow drum (Nibea albiflora) genome.</title>
        <authorList>
            <person name="Xu D."/>
            <person name="Zhang W."/>
            <person name="Chen R."/>
            <person name="Tan P."/>
            <person name="Wang L."/>
            <person name="Song H."/>
            <person name="Tian L."/>
            <person name="Zhu Q."/>
            <person name="Wang B."/>
        </authorList>
    </citation>
    <scope>NUCLEOTIDE SEQUENCE</scope>
    <source>
        <strain evidence="1">ZJHYS-2018</strain>
    </source>
</reference>